<evidence type="ECO:0000313" key="2">
    <source>
        <dbReference type="EMBL" id="GAA1979505.1"/>
    </source>
</evidence>
<dbReference type="Proteomes" id="UP001501585">
    <property type="component" value="Unassembled WGS sequence"/>
</dbReference>
<keyword evidence="1" id="KW-1133">Transmembrane helix</keyword>
<comment type="caution">
    <text evidence="2">The sequence shown here is derived from an EMBL/GenBank/DDBJ whole genome shotgun (WGS) entry which is preliminary data.</text>
</comment>
<sequence>MSAFDRVLPVSTAVQFFVSTMLLNYVSTSAAFIWLGVVYAVVFAFAARERRKRRLHAAVSSCADDPAEES</sequence>
<dbReference type="EMBL" id="BAAAPC010000001">
    <property type="protein sequence ID" value="GAA1979505.1"/>
    <property type="molecule type" value="Genomic_DNA"/>
</dbReference>
<dbReference type="RefSeq" id="WP_344159294.1">
    <property type="nucleotide sequence ID" value="NZ_BAAAPC010000001.1"/>
</dbReference>
<name>A0ABN2S2Z3_9ACTN</name>
<evidence type="ECO:0000256" key="1">
    <source>
        <dbReference type="SAM" id="Phobius"/>
    </source>
</evidence>
<gene>
    <name evidence="2" type="ORF">GCM10009799_00800</name>
</gene>
<keyword evidence="3" id="KW-1185">Reference proteome</keyword>
<keyword evidence="1" id="KW-0812">Transmembrane</keyword>
<evidence type="ECO:0000313" key="3">
    <source>
        <dbReference type="Proteomes" id="UP001501585"/>
    </source>
</evidence>
<accession>A0ABN2S2Z3</accession>
<proteinExistence type="predicted"/>
<reference evidence="2 3" key="1">
    <citation type="journal article" date="2019" name="Int. J. Syst. Evol. Microbiol.">
        <title>The Global Catalogue of Microorganisms (GCM) 10K type strain sequencing project: providing services to taxonomists for standard genome sequencing and annotation.</title>
        <authorList>
            <consortium name="The Broad Institute Genomics Platform"/>
            <consortium name="The Broad Institute Genome Sequencing Center for Infectious Disease"/>
            <person name="Wu L."/>
            <person name="Ma J."/>
        </authorList>
    </citation>
    <scope>NUCLEOTIDE SEQUENCE [LARGE SCALE GENOMIC DNA]</scope>
    <source>
        <strain evidence="2 3">JCM 15313</strain>
    </source>
</reference>
<feature type="transmembrane region" description="Helical" evidence="1">
    <location>
        <begin position="31"/>
        <end position="47"/>
    </location>
</feature>
<organism evidence="2 3">
    <name type="scientific">Nocardiopsis rhodophaea</name>
    <dbReference type="NCBI Taxonomy" id="280238"/>
    <lineage>
        <taxon>Bacteria</taxon>
        <taxon>Bacillati</taxon>
        <taxon>Actinomycetota</taxon>
        <taxon>Actinomycetes</taxon>
        <taxon>Streptosporangiales</taxon>
        <taxon>Nocardiopsidaceae</taxon>
        <taxon>Nocardiopsis</taxon>
    </lineage>
</organism>
<keyword evidence="1" id="KW-0472">Membrane</keyword>
<protein>
    <submittedName>
        <fullName evidence="2">Uncharacterized protein</fullName>
    </submittedName>
</protein>